<gene>
    <name evidence="3" type="ORF">F6I34_09265</name>
</gene>
<organism evidence="3 4">
    <name type="scientific">Aerococcus tenax</name>
    <dbReference type="NCBI Taxonomy" id="3078812"/>
    <lineage>
        <taxon>Bacteria</taxon>
        <taxon>Bacillati</taxon>
        <taxon>Bacillota</taxon>
        <taxon>Bacilli</taxon>
        <taxon>Lactobacillales</taxon>
        <taxon>Aerococcaceae</taxon>
        <taxon>Aerococcus</taxon>
    </lineage>
</organism>
<dbReference type="EMBL" id="VYVN01000035">
    <property type="protein sequence ID" value="KAA9237841.1"/>
    <property type="molecule type" value="Genomic_DNA"/>
</dbReference>
<reference evidence="4" key="1">
    <citation type="submission" date="2019-09" db="EMBL/GenBank/DDBJ databases">
        <title>Draft genome sequence assemblies of isolates from the urinary tract.</title>
        <authorList>
            <person name="Mores C.R."/>
            <person name="Putonti C."/>
            <person name="Wolfe A.J."/>
        </authorList>
    </citation>
    <scope>NUCLEOTIDE SEQUENCE [LARGE SCALE GENOMIC DNA]</scope>
    <source>
        <strain evidence="4">UMB8614</strain>
    </source>
</reference>
<dbReference type="Proteomes" id="UP000326476">
    <property type="component" value="Unassembled WGS sequence"/>
</dbReference>
<dbReference type="RefSeq" id="WP_102723007.1">
    <property type="nucleotide sequence ID" value="NZ_CP142608.1"/>
</dbReference>
<keyword evidence="2" id="KW-0472">Membrane</keyword>
<feature type="compositionally biased region" description="Basic and acidic residues" evidence="1">
    <location>
        <begin position="413"/>
        <end position="425"/>
    </location>
</feature>
<feature type="transmembrane region" description="Helical" evidence="2">
    <location>
        <begin position="215"/>
        <end position="233"/>
    </location>
</feature>
<evidence type="ECO:0000256" key="2">
    <source>
        <dbReference type="SAM" id="Phobius"/>
    </source>
</evidence>
<proteinExistence type="predicted"/>
<keyword evidence="2" id="KW-0812">Transmembrane</keyword>
<protein>
    <submittedName>
        <fullName evidence="3">Uncharacterized protein</fullName>
    </submittedName>
</protein>
<accession>A0A5N1BGK3</accession>
<evidence type="ECO:0000313" key="3">
    <source>
        <dbReference type="EMBL" id="KAA9237841.1"/>
    </source>
</evidence>
<comment type="caution">
    <text evidence="3">The sequence shown here is derived from an EMBL/GenBank/DDBJ whole genome shotgun (WGS) entry which is preliminary data.</text>
</comment>
<keyword evidence="4" id="KW-1185">Reference proteome</keyword>
<evidence type="ECO:0000256" key="1">
    <source>
        <dbReference type="SAM" id="MobiDB-lite"/>
    </source>
</evidence>
<sequence length="441" mass="51245">MTYYIQFSKNAILRLKPNKIHDLVKAVDLINRWNRQAITNEQVFNLIFSFLDEQENELLSANVKLGESKNINIFKDLNKRMEALLIGEARIRTVQLLSDIEQEYEIQASKVHGQNLNLSNQEDIDLDQYNESVTDKENAVENENKEGIQEISQELHVPESYQAPETIHENEIIEESVRKKKIKNKKANKSRKAHSKPFKYTFDNSVNRPLKKVKWAIIFILIIGIGFTGYHFVNNDFSIFSKNMSSKNSEEVYQNLIEKKSFAKASKEFPERYPDIENKIFALGEEGIPYLEEYIKTFPDYKQAQFDLAFLKKDYDRVTQLNNLADTDARKTELAIAYINTDQLTEGKKINKLIKNDEIAKLIDNHYYTLAQKALLNNDVDQAKKLSKESEQADINTLIDTYQSIEEQINKIEKLPDKDKTDDSQKALSSLRSKKEELLKN</sequence>
<evidence type="ECO:0000313" key="4">
    <source>
        <dbReference type="Proteomes" id="UP000326476"/>
    </source>
</evidence>
<name>A0A5N1BGK3_9LACT</name>
<keyword evidence="2" id="KW-1133">Transmembrane helix</keyword>
<dbReference type="AlphaFoldDB" id="A0A5N1BGK3"/>
<feature type="region of interest" description="Disordered" evidence="1">
    <location>
        <begin position="413"/>
        <end position="441"/>
    </location>
</feature>